<comment type="similarity">
    <text evidence="2 8">Belongs to the PHP hydrolase family. HisK subfamily.</text>
</comment>
<protein>
    <recommendedName>
        <fullName evidence="3 8">Histidinol-phosphatase</fullName>
        <shortName evidence="8">HolPase</shortName>
        <ecNumber evidence="3 8">3.1.3.15</ecNumber>
    </recommendedName>
</protein>
<keyword evidence="4 8" id="KW-0028">Amino-acid biosynthesis</keyword>
<evidence type="ECO:0000256" key="1">
    <source>
        <dbReference type="ARBA" id="ARBA00004970"/>
    </source>
</evidence>
<dbReference type="InterPro" id="IPR016195">
    <property type="entry name" value="Pol/histidinol_Pase-like"/>
</dbReference>
<dbReference type="CDD" id="cd12110">
    <property type="entry name" value="PHP_HisPPase_Hisj_like"/>
    <property type="match status" value="1"/>
</dbReference>
<keyword evidence="6 8" id="KW-0368">Histidine biosynthesis</keyword>
<feature type="domain" description="PHP" evidence="9">
    <location>
        <begin position="4"/>
        <end position="198"/>
    </location>
</feature>
<reference evidence="10 11" key="1">
    <citation type="submission" date="2019-01" db="EMBL/GenBank/DDBJ databases">
        <title>Bacillus sp. M5HDSG1-1, whole genome shotgun sequence.</title>
        <authorList>
            <person name="Tuo L."/>
        </authorList>
    </citation>
    <scope>NUCLEOTIDE SEQUENCE [LARGE SCALE GENOMIC DNA]</scope>
    <source>
        <strain evidence="10 11">M5HDSG1-1</strain>
    </source>
</reference>
<dbReference type="AlphaFoldDB" id="A0A3S3SNZ0"/>
<dbReference type="RefSeq" id="WP_127736692.1">
    <property type="nucleotide sequence ID" value="NZ_JAMAVA010000004.1"/>
</dbReference>
<keyword evidence="11" id="KW-1185">Reference proteome</keyword>
<dbReference type="PANTHER" id="PTHR21039">
    <property type="entry name" value="HISTIDINOL PHOSPHATASE-RELATED"/>
    <property type="match status" value="1"/>
</dbReference>
<comment type="catalytic activity">
    <reaction evidence="7 8">
        <text>L-histidinol phosphate + H2O = L-histidinol + phosphate</text>
        <dbReference type="Rhea" id="RHEA:14465"/>
        <dbReference type="ChEBI" id="CHEBI:15377"/>
        <dbReference type="ChEBI" id="CHEBI:43474"/>
        <dbReference type="ChEBI" id="CHEBI:57699"/>
        <dbReference type="ChEBI" id="CHEBI:57980"/>
        <dbReference type="EC" id="3.1.3.15"/>
    </reaction>
</comment>
<organism evidence="10 11">
    <name type="scientific">Niallia taxi</name>
    <dbReference type="NCBI Taxonomy" id="2499688"/>
    <lineage>
        <taxon>Bacteria</taxon>
        <taxon>Bacillati</taxon>
        <taxon>Bacillota</taxon>
        <taxon>Bacilli</taxon>
        <taxon>Bacillales</taxon>
        <taxon>Bacillaceae</taxon>
        <taxon>Niallia</taxon>
    </lineage>
</organism>
<keyword evidence="5 8" id="KW-0378">Hydrolase</keyword>
<evidence type="ECO:0000313" key="10">
    <source>
        <dbReference type="EMBL" id="RVT67826.1"/>
    </source>
</evidence>
<gene>
    <name evidence="10" type="ORF">EM808_02915</name>
</gene>
<evidence type="ECO:0000256" key="7">
    <source>
        <dbReference type="ARBA" id="ARBA00049158"/>
    </source>
</evidence>
<proteinExistence type="inferred from homology"/>
<dbReference type="Gene3D" id="3.20.20.140">
    <property type="entry name" value="Metal-dependent hydrolases"/>
    <property type="match status" value="1"/>
</dbReference>
<evidence type="ECO:0000256" key="8">
    <source>
        <dbReference type="RuleBase" id="RU366003"/>
    </source>
</evidence>
<evidence type="ECO:0000313" key="11">
    <source>
        <dbReference type="Proteomes" id="UP000288024"/>
    </source>
</evidence>
<dbReference type="Pfam" id="PF02811">
    <property type="entry name" value="PHP"/>
    <property type="match status" value="1"/>
</dbReference>
<dbReference type="GO" id="GO:0000105">
    <property type="term" value="P:L-histidine biosynthetic process"/>
    <property type="evidence" value="ECO:0007669"/>
    <property type="project" value="UniProtKB-UniRule"/>
</dbReference>
<dbReference type="SUPFAM" id="SSF89550">
    <property type="entry name" value="PHP domain-like"/>
    <property type="match status" value="1"/>
</dbReference>
<dbReference type="InterPro" id="IPR010140">
    <property type="entry name" value="Histidinol_P_phosphatase_HisJ"/>
</dbReference>
<dbReference type="UniPathway" id="UPA00031">
    <property type="reaction ID" value="UER00013"/>
</dbReference>
<evidence type="ECO:0000256" key="5">
    <source>
        <dbReference type="ARBA" id="ARBA00022801"/>
    </source>
</evidence>
<dbReference type="EC" id="3.1.3.15" evidence="3 8"/>
<dbReference type="NCBIfam" id="TIGR01856">
    <property type="entry name" value="hisJ_fam"/>
    <property type="match status" value="1"/>
</dbReference>
<accession>A0A3S3SNZ0</accession>
<evidence type="ECO:0000256" key="4">
    <source>
        <dbReference type="ARBA" id="ARBA00022605"/>
    </source>
</evidence>
<dbReference type="PANTHER" id="PTHR21039:SF0">
    <property type="entry name" value="HISTIDINOL-PHOSPHATASE"/>
    <property type="match status" value="1"/>
</dbReference>
<dbReference type="GO" id="GO:0005737">
    <property type="term" value="C:cytoplasm"/>
    <property type="evidence" value="ECO:0007669"/>
    <property type="project" value="TreeGrafter"/>
</dbReference>
<evidence type="ECO:0000256" key="3">
    <source>
        <dbReference type="ARBA" id="ARBA00013085"/>
    </source>
</evidence>
<comment type="pathway">
    <text evidence="1 8">Amino-acid biosynthesis; L-histidine biosynthesis; L-histidine from 5-phospho-alpha-D-ribose 1-diphosphate: step 8/9.</text>
</comment>
<evidence type="ECO:0000259" key="9">
    <source>
        <dbReference type="Pfam" id="PF02811"/>
    </source>
</evidence>
<evidence type="ECO:0000256" key="2">
    <source>
        <dbReference type="ARBA" id="ARBA00009152"/>
    </source>
</evidence>
<comment type="caution">
    <text evidence="10">The sequence shown here is derived from an EMBL/GenBank/DDBJ whole genome shotgun (WGS) entry which is preliminary data.</text>
</comment>
<sequence length="268" mass="31118">MLFDLHTHHDRCGHAIGKMEEYIKSGIDKGLHYIGISDHSPLFFHEDDRPFPRYSMAKSEFVHYVEEVLKLKEAYKGKIEVLLGVESDFYPHHLHLYTKEYEKYPFDYIIGSVHYVNGKSIFDKSRWDVLTEAQRIKEKEDYYQLIQESAKSGVFQILGHIDAMKGYYPAFSDIQTPIIDETLKIIGESGVSIEVNTSGKMKAVGGWYPSDDMLERAFYYNVDITFGSDSHNPERIGDDLFEVQKKLKQIGYKEMVYYVGQKRQTAPL</sequence>
<dbReference type="NCBIfam" id="NF005596">
    <property type="entry name" value="PRK07328.1"/>
    <property type="match status" value="1"/>
</dbReference>
<evidence type="ECO:0000256" key="6">
    <source>
        <dbReference type="ARBA" id="ARBA00023102"/>
    </source>
</evidence>
<dbReference type="GO" id="GO:0004401">
    <property type="term" value="F:histidinol-phosphatase activity"/>
    <property type="evidence" value="ECO:0007669"/>
    <property type="project" value="UniProtKB-UniRule"/>
</dbReference>
<name>A0A3S3SNZ0_9BACI</name>
<dbReference type="Proteomes" id="UP000288024">
    <property type="component" value="Unassembled WGS sequence"/>
</dbReference>
<dbReference type="EMBL" id="RZTZ01000001">
    <property type="protein sequence ID" value="RVT67826.1"/>
    <property type="molecule type" value="Genomic_DNA"/>
</dbReference>
<dbReference type="InterPro" id="IPR004013">
    <property type="entry name" value="PHP_dom"/>
</dbReference>